<protein>
    <submittedName>
        <fullName evidence="1">Uncharacterized protein</fullName>
    </submittedName>
</protein>
<organism evidence="1">
    <name type="scientific">Candidatus Iainarchaeum sp</name>
    <dbReference type="NCBI Taxonomy" id="3101447"/>
    <lineage>
        <taxon>Archaea</taxon>
        <taxon>Candidatus Iainarchaeota</taxon>
        <taxon>Candidatus Iainarchaeia</taxon>
        <taxon>Candidatus Iainarchaeales</taxon>
        <taxon>Candidatus Iainarchaeaceae</taxon>
        <taxon>Candidatus Iainarchaeum</taxon>
    </lineage>
</organism>
<dbReference type="EMBL" id="CP064981">
    <property type="protein sequence ID" value="QQR93112.1"/>
    <property type="molecule type" value="Genomic_DNA"/>
</dbReference>
<evidence type="ECO:0000313" key="1">
    <source>
        <dbReference type="EMBL" id="QQR93112.1"/>
    </source>
</evidence>
<sequence>MKTKALAVHRSSRMEKVLAEIKSTHPDFVPNNADMSILRGLDDLIHGRVKEWSPKKKSFAK</sequence>
<reference evidence="1" key="1">
    <citation type="submission" date="2020-11" db="EMBL/GenBank/DDBJ databases">
        <title>Connecting structure to function with the recovery of over 1000 high-quality activated sludge metagenome-assembled genomes encoding full-length rRNA genes using long-read sequencing.</title>
        <authorList>
            <person name="Singleton C.M."/>
            <person name="Petriglieri F."/>
            <person name="Kristensen J.M."/>
            <person name="Kirkegaard R.H."/>
            <person name="Michaelsen T.Y."/>
            <person name="Andersen M.H."/>
            <person name="Karst S.M."/>
            <person name="Dueholm M.S."/>
            <person name="Nielsen P.H."/>
            <person name="Albertsen M."/>
        </authorList>
    </citation>
    <scope>NUCLEOTIDE SEQUENCE</scope>
    <source>
        <strain evidence="1">Fred_18-Q3-R57-64_BAT3C.431</strain>
    </source>
</reference>
<proteinExistence type="predicted"/>
<dbReference type="Proteomes" id="UP000596004">
    <property type="component" value="Chromosome"/>
</dbReference>
<name>A0A7T9I2T7_9ARCH</name>
<gene>
    <name evidence="1" type="ORF">IPJ89_02640</name>
</gene>
<accession>A0A7T9I2T7</accession>
<dbReference type="AlphaFoldDB" id="A0A7T9I2T7"/>